<dbReference type="InParanoid" id="L8G908"/>
<keyword evidence="3" id="KW-1185">Reference proteome</keyword>
<evidence type="ECO:0000256" key="1">
    <source>
        <dbReference type="SAM" id="MobiDB-lite"/>
    </source>
</evidence>
<dbReference type="Proteomes" id="UP000011064">
    <property type="component" value="Unassembled WGS sequence"/>
</dbReference>
<evidence type="ECO:0000313" key="3">
    <source>
        <dbReference type="Proteomes" id="UP000011064"/>
    </source>
</evidence>
<proteinExistence type="predicted"/>
<feature type="region of interest" description="Disordered" evidence="1">
    <location>
        <begin position="121"/>
        <end position="142"/>
    </location>
</feature>
<accession>L8G908</accession>
<name>L8G908_PSED2</name>
<organism evidence="2 3">
    <name type="scientific">Pseudogymnoascus destructans (strain ATCC MYA-4855 / 20631-21)</name>
    <name type="common">Bat white-nose syndrome fungus</name>
    <name type="synonym">Geomyces destructans</name>
    <dbReference type="NCBI Taxonomy" id="658429"/>
    <lineage>
        <taxon>Eukaryota</taxon>
        <taxon>Fungi</taxon>
        <taxon>Dikarya</taxon>
        <taxon>Ascomycota</taxon>
        <taxon>Pezizomycotina</taxon>
        <taxon>Leotiomycetes</taxon>
        <taxon>Thelebolales</taxon>
        <taxon>Thelebolaceae</taxon>
        <taxon>Pseudogymnoascus</taxon>
    </lineage>
</organism>
<evidence type="ECO:0000313" key="2">
    <source>
        <dbReference type="EMBL" id="ELR09103.1"/>
    </source>
</evidence>
<gene>
    <name evidence="2" type="ORF">GMDG_03687</name>
</gene>
<dbReference type="EMBL" id="GL573229">
    <property type="protein sequence ID" value="ELR09103.1"/>
    <property type="molecule type" value="Genomic_DNA"/>
</dbReference>
<dbReference type="VEuPathDB" id="FungiDB:GMDG_03687"/>
<dbReference type="HOGENOM" id="CLU_1652907_0_0_1"/>
<protein>
    <submittedName>
        <fullName evidence="2">Uncharacterized protein</fullName>
    </submittedName>
</protein>
<reference evidence="3" key="1">
    <citation type="submission" date="2010-09" db="EMBL/GenBank/DDBJ databases">
        <title>The genome sequence of Geomyces destructans 20631-21.</title>
        <authorList>
            <consortium name="The Broad Institute Genome Sequencing Platform"/>
            <person name="Cuomo C.A."/>
            <person name="Blehert D.S."/>
            <person name="Lorch J.M."/>
            <person name="Young S.K."/>
            <person name="Zeng Q."/>
            <person name="Gargeya S."/>
            <person name="Fitzgerald M."/>
            <person name="Haas B."/>
            <person name="Abouelleil A."/>
            <person name="Alvarado L."/>
            <person name="Arachchi H.M."/>
            <person name="Berlin A."/>
            <person name="Brown A."/>
            <person name="Chapman S.B."/>
            <person name="Chen Z."/>
            <person name="Dunbar C."/>
            <person name="Freedman E."/>
            <person name="Gearin G."/>
            <person name="Gellesch M."/>
            <person name="Goldberg J."/>
            <person name="Griggs A."/>
            <person name="Gujja S."/>
            <person name="Heiman D."/>
            <person name="Howarth C."/>
            <person name="Larson L."/>
            <person name="Lui A."/>
            <person name="MacDonald P.J.P."/>
            <person name="Montmayeur A."/>
            <person name="Murphy C."/>
            <person name="Neiman D."/>
            <person name="Pearson M."/>
            <person name="Priest M."/>
            <person name="Roberts A."/>
            <person name="Saif S."/>
            <person name="Shea T."/>
            <person name="Shenoy N."/>
            <person name="Sisk P."/>
            <person name="Stolte C."/>
            <person name="Sykes S."/>
            <person name="Wortman J."/>
            <person name="Nusbaum C."/>
            <person name="Birren B."/>
        </authorList>
    </citation>
    <scope>NUCLEOTIDE SEQUENCE [LARGE SCALE GENOMIC DNA]</scope>
    <source>
        <strain evidence="3">ATCC MYA-4855 / 20631-21</strain>
    </source>
</reference>
<sequence>MATTPQPGTSQFPVSAAAVSPAAIGATAAPTAVMRVLGRARLSVEDAERVLRIMNNSSQRLGAISKKQFWLDVTAEKAWRLDHPPGDDELHSGELEQDDTEYDAQMRAWILCVDEESAQKAARKERAAEAGEESSQASKDRLSLMSSWADKRALSAPYRH</sequence>
<dbReference type="AlphaFoldDB" id="L8G908"/>